<protein>
    <recommendedName>
        <fullName evidence="7">Trafficking protein particle complex subunit 13</fullName>
    </recommendedName>
</protein>
<dbReference type="EMBL" id="JARQZJ010000001">
    <property type="protein sequence ID" value="KAK9869305.1"/>
    <property type="molecule type" value="Genomic_DNA"/>
</dbReference>
<keyword evidence="6" id="KW-1185">Reference proteome</keyword>
<comment type="similarity">
    <text evidence="1">Belongs to the TRAPPC13 family.</text>
</comment>
<accession>A0AAW1TIF5</accession>
<proteinExistence type="inferred from homology"/>
<feature type="domain" description="Trafficking protein particle complex subunit 13 C-terminal" evidence="3">
    <location>
        <begin position="299"/>
        <end position="393"/>
    </location>
</feature>
<dbReference type="Pfam" id="PF23643">
    <property type="entry name" value="TRAPPC13_C"/>
    <property type="match status" value="1"/>
</dbReference>
<feature type="domain" description="Trafficking protein particle complex subunit 13 N-terminal" evidence="2">
    <location>
        <begin position="6"/>
        <end position="163"/>
    </location>
</feature>
<dbReference type="Pfam" id="PF23647">
    <property type="entry name" value="TRAPPC13_M"/>
    <property type="match status" value="1"/>
</dbReference>
<dbReference type="InterPro" id="IPR055427">
    <property type="entry name" value="TRAPPC13_N"/>
</dbReference>
<reference evidence="5 6" key="1">
    <citation type="submission" date="2023-03" db="EMBL/GenBank/DDBJ databases">
        <title>Genome insight into feeding habits of ladybird beetles.</title>
        <authorList>
            <person name="Li H.-S."/>
            <person name="Huang Y.-H."/>
            <person name="Pang H."/>
        </authorList>
    </citation>
    <scope>NUCLEOTIDE SEQUENCE [LARGE SCALE GENOMIC DNA]</scope>
    <source>
        <strain evidence="5">SYSU_2023b</strain>
        <tissue evidence="5">Whole body</tissue>
    </source>
</reference>
<dbReference type="PANTHER" id="PTHR13134">
    <property type="entry name" value="TRAFFICKING PROTEIN PARTICLE COMPLEX SUBUNIT 13"/>
    <property type="match status" value="1"/>
</dbReference>
<evidence type="ECO:0000259" key="3">
    <source>
        <dbReference type="Pfam" id="PF23643"/>
    </source>
</evidence>
<dbReference type="PANTHER" id="PTHR13134:SF3">
    <property type="entry name" value="TRAFFICKING PROTEIN PARTICLE COMPLEX SUBUNIT 13"/>
    <property type="match status" value="1"/>
</dbReference>
<evidence type="ECO:0000256" key="1">
    <source>
        <dbReference type="ARBA" id="ARBA00010785"/>
    </source>
</evidence>
<dbReference type="InterPro" id="IPR055428">
    <property type="entry name" value="TRAPPC13_C"/>
</dbReference>
<dbReference type="InterPro" id="IPR055429">
    <property type="entry name" value="TRAPPC13_M"/>
</dbReference>
<evidence type="ECO:0000259" key="4">
    <source>
        <dbReference type="Pfam" id="PF23647"/>
    </source>
</evidence>
<organism evidence="5 6">
    <name type="scientific">Henosepilachna vigintioctopunctata</name>
    <dbReference type="NCBI Taxonomy" id="420089"/>
    <lineage>
        <taxon>Eukaryota</taxon>
        <taxon>Metazoa</taxon>
        <taxon>Ecdysozoa</taxon>
        <taxon>Arthropoda</taxon>
        <taxon>Hexapoda</taxon>
        <taxon>Insecta</taxon>
        <taxon>Pterygota</taxon>
        <taxon>Neoptera</taxon>
        <taxon>Endopterygota</taxon>
        <taxon>Coleoptera</taxon>
        <taxon>Polyphaga</taxon>
        <taxon>Cucujiformia</taxon>
        <taxon>Coccinelloidea</taxon>
        <taxon>Coccinellidae</taxon>
        <taxon>Epilachninae</taxon>
        <taxon>Epilachnini</taxon>
        <taxon>Henosepilachna</taxon>
    </lineage>
</organism>
<comment type="caution">
    <text evidence="5">The sequence shown here is derived from an EMBL/GenBank/DDBJ whole genome shotgun (WGS) entry which is preliminary data.</text>
</comment>
<evidence type="ECO:0008006" key="7">
    <source>
        <dbReference type="Google" id="ProtNLM"/>
    </source>
</evidence>
<dbReference type="AlphaFoldDB" id="A0AAW1TIF5"/>
<evidence type="ECO:0000313" key="5">
    <source>
        <dbReference type="EMBL" id="KAK9869305.1"/>
    </source>
</evidence>
<dbReference type="Pfam" id="PF06159">
    <property type="entry name" value="TRAPPC13_N"/>
    <property type="match status" value="1"/>
</dbReference>
<dbReference type="InterPro" id="IPR010378">
    <property type="entry name" value="TRAPPC13"/>
</dbReference>
<feature type="domain" description="Trafficking protein particle complex subunit 13 middle" evidence="4">
    <location>
        <begin position="167"/>
        <end position="286"/>
    </location>
</feature>
<dbReference type="Proteomes" id="UP001431783">
    <property type="component" value="Unassembled WGS sequence"/>
</dbReference>
<evidence type="ECO:0000259" key="2">
    <source>
        <dbReference type="Pfam" id="PF06159"/>
    </source>
</evidence>
<evidence type="ECO:0000313" key="6">
    <source>
        <dbReference type="Proteomes" id="UP001431783"/>
    </source>
</evidence>
<dbReference type="GO" id="GO:1990072">
    <property type="term" value="C:TRAPPIII protein complex"/>
    <property type="evidence" value="ECO:0007669"/>
    <property type="project" value="TreeGrafter"/>
</dbReference>
<name>A0AAW1TIF5_9CUCU</name>
<gene>
    <name evidence="5" type="ORF">WA026_003057</name>
</gene>
<sequence length="404" mass="45452">METEEHLLALKVMRLTRPTLSSPLPLTCDSKDLPGNLFNNALHQDLTSVQGSETLCCGQFLLLPQSPVNIYLGETFSSYICVFSETQQVVKSIYVKVDLQTSSQKLSLSSNPPTAELAPDETINIIIHHEVKEIGTHILVCEVSYNNAMGIPSTFRKFFKIQVLKPLDVKTKFYNAENDDCYLEAQVQNITTEPICLEKVALDASQNYDVTSLNSTNEGEHIFGPTMLVHPQSICQFLYCLTPNKTIKDSRNLSGPTNIGKLDIVWRSNLGEKGRLQTSQLQRMGPEYGDIRLLIHELPNFVVLEEPFTFKCELINNCERTVDLMLYFENMEGIAWCGISGRKLDPLSPHSVRILEFKAVPLIPGLNTLSGIKLLDTFLKRTYTYNELGQIFVVIDDQKISKSP</sequence>